<accession>A0ABY7DGA1</accession>
<gene>
    <name evidence="1" type="ORF">MAR_029014</name>
</gene>
<protein>
    <submittedName>
        <fullName evidence="1">Uncharacterized protein</fullName>
    </submittedName>
</protein>
<keyword evidence="2" id="KW-1185">Reference proteome</keyword>
<name>A0ABY7DGA1_MYAAR</name>
<dbReference type="EMBL" id="CP111013">
    <property type="protein sequence ID" value="WAQ96324.1"/>
    <property type="molecule type" value="Genomic_DNA"/>
</dbReference>
<reference evidence="1" key="1">
    <citation type="submission" date="2022-11" db="EMBL/GenBank/DDBJ databases">
        <title>Centuries of genome instability and evolution in soft-shell clam transmissible cancer (bioRxiv).</title>
        <authorList>
            <person name="Hart S.F.M."/>
            <person name="Yonemitsu M.A."/>
            <person name="Giersch R.M."/>
            <person name="Beal B.F."/>
            <person name="Arriagada G."/>
            <person name="Davis B.W."/>
            <person name="Ostrander E.A."/>
            <person name="Goff S.P."/>
            <person name="Metzger M.J."/>
        </authorList>
    </citation>
    <scope>NUCLEOTIDE SEQUENCE</scope>
    <source>
        <strain evidence="1">MELC-2E11</strain>
        <tissue evidence="1">Siphon/mantle</tissue>
    </source>
</reference>
<dbReference type="Proteomes" id="UP001164746">
    <property type="component" value="Chromosome 2"/>
</dbReference>
<evidence type="ECO:0000313" key="2">
    <source>
        <dbReference type="Proteomes" id="UP001164746"/>
    </source>
</evidence>
<evidence type="ECO:0000313" key="1">
    <source>
        <dbReference type="EMBL" id="WAQ96324.1"/>
    </source>
</evidence>
<organism evidence="1 2">
    <name type="scientific">Mya arenaria</name>
    <name type="common">Soft-shell clam</name>
    <dbReference type="NCBI Taxonomy" id="6604"/>
    <lineage>
        <taxon>Eukaryota</taxon>
        <taxon>Metazoa</taxon>
        <taxon>Spiralia</taxon>
        <taxon>Lophotrochozoa</taxon>
        <taxon>Mollusca</taxon>
        <taxon>Bivalvia</taxon>
        <taxon>Autobranchia</taxon>
        <taxon>Heteroconchia</taxon>
        <taxon>Euheterodonta</taxon>
        <taxon>Imparidentia</taxon>
        <taxon>Neoheterodontei</taxon>
        <taxon>Myida</taxon>
        <taxon>Myoidea</taxon>
        <taxon>Myidae</taxon>
        <taxon>Mya</taxon>
    </lineage>
</organism>
<proteinExistence type="predicted"/>
<sequence>MFVTLLQFFCPDGNKSSMAGLFFQTPEAGAIKFFHDVEEATGNITFGLPVMIVLTQSGSEIASLRY</sequence>